<comment type="pathway">
    <text evidence="5">Quinol/quinone metabolism; 1,4-dihydroxy-2-naphthoate biosynthesis; 1,4-dihydroxy-2-naphthoate from chorismate: step 5/7.</text>
</comment>
<dbReference type="NCBIfam" id="TIGR01923">
    <property type="entry name" value="menE"/>
    <property type="match status" value="1"/>
</dbReference>
<dbReference type="SUPFAM" id="SSF56801">
    <property type="entry name" value="Acetyl-CoA synthetase-like"/>
    <property type="match status" value="1"/>
</dbReference>
<keyword evidence="4 5" id="KW-0067">ATP-binding</keyword>
<evidence type="ECO:0000256" key="2">
    <source>
        <dbReference type="ARBA" id="ARBA00022598"/>
    </source>
</evidence>
<dbReference type="InterPro" id="IPR042099">
    <property type="entry name" value="ANL_N_sf"/>
</dbReference>
<evidence type="ECO:0000256" key="5">
    <source>
        <dbReference type="HAMAP-Rule" id="MF_00731"/>
    </source>
</evidence>
<keyword evidence="3 5" id="KW-0547">Nucleotide-binding</keyword>
<dbReference type="InterPro" id="IPR020845">
    <property type="entry name" value="AMP-binding_CS"/>
</dbReference>
<comment type="pathway">
    <text evidence="5">Quinol/quinone metabolism; menaquinone biosynthesis.</text>
</comment>
<dbReference type="Gene3D" id="3.40.50.12780">
    <property type="entry name" value="N-terminal domain of ligase-like"/>
    <property type="match status" value="1"/>
</dbReference>
<dbReference type="InterPro" id="IPR025110">
    <property type="entry name" value="AMP-bd_C"/>
</dbReference>
<dbReference type="AlphaFoldDB" id="A0A1G6SET9"/>
<dbReference type="InterPro" id="IPR000873">
    <property type="entry name" value="AMP-dep_synth/lig_dom"/>
</dbReference>
<evidence type="ECO:0000313" key="9">
    <source>
        <dbReference type="Proteomes" id="UP000198995"/>
    </source>
</evidence>
<dbReference type="GO" id="GO:0005524">
    <property type="term" value="F:ATP binding"/>
    <property type="evidence" value="ECO:0007669"/>
    <property type="project" value="UniProtKB-KW"/>
</dbReference>
<dbReference type="GO" id="GO:0031956">
    <property type="term" value="F:medium-chain fatty acid-CoA ligase activity"/>
    <property type="evidence" value="ECO:0007669"/>
    <property type="project" value="TreeGrafter"/>
</dbReference>
<dbReference type="Pfam" id="PF13193">
    <property type="entry name" value="AMP-binding_C"/>
    <property type="match status" value="1"/>
</dbReference>
<comment type="function">
    <text evidence="5">Converts 2-succinylbenzoate (OSB) to 2-succinylbenzoyl-CoA (OSB-CoA).</text>
</comment>
<dbReference type="InterPro" id="IPR010192">
    <property type="entry name" value="MenE"/>
</dbReference>
<dbReference type="OrthoDB" id="9778383at2"/>
<gene>
    <name evidence="5" type="primary">menE</name>
    <name evidence="8" type="ORF">SAMN04489866_101314</name>
</gene>
<evidence type="ECO:0000256" key="4">
    <source>
        <dbReference type="ARBA" id="ARBA00022840"/>
    </source>
</evidence>
<dbReference type="GO" id="GO:0008756">
    <property type="term" value="F:o-succinylbenzoate-CoA ligase activity"/>
    <property type="evidence" value="ECO:0007669"/>
    <property type="project" value="UniProtKB-UniRule"/>
</dbReference>
<evidence type="ECO:0000313" key="8">
    <source>
        <dbReference type="EMBL" id="SDD15440.1"/>
    </source>
</evidence>
<dbReference type="PANTHER" id="PTHR43201">
    <property type="entry name" value="ACYL-COA SYNTHETASE"/>
    <property type="match status" value="1"/>
</dbReference>
<comment type="similarity">
    <text evidence="5">Belongs to the ATP-dependent AMP-binding enzyme family. MenE subfamily.</text>
</comment>
<dbReference type="Gene3D" id="3.30.300.30">
    <property type="match status" value="1"/>
</dbReference>
<dbReference type="STRING" id="2741.SAMN04489866_101314"/>
<comment type="catalytic activity">
    <reaction evidence="5">
        <text>2-succinylbenzoate + ATP + CoA = 2-succinylbenzoyl-CoA + AMP + diphosphate</text>
        <dbReference type="Rhea" id="RHEA:17009"/>
        <dbReference type="ChEBI" id="CHEBI:18325"/>
        <dbReference type="ChEBI" id="CHEBI:30616"/>
        <dbReference type="ChEBI" id="CHEBI:33019"/>
        <dbReference type="ChEBI" id="CHEBI:57287"/>
        <dbReference type="ChEBI" id="CHEBI:57364"/>
        <dbReference type="ChEBI" id="CHEBI:456215"/>
        <dbReference type="EC" id="6.2.1.26"/>
    </reaction>
</comment>
<dbReference type="HAMAP" id="MF_00731">
    <property type="entry name" value="MenE"/>
    <property type="match status" value="1"/>
</dbReference>
<dbReference type="UniPathway" id="UPA00079"/>
<name>A0A1G6SET9_PEPNI</name>
<dbReference type="Pfam" id="PF00501">
    <property type="entry name" value="AMP-binding"/>
    <property type="match status" value="1"/>
</dbReference>
<dbReference type="GO" id="GO:0006631">
    <property type="term" value="P:fatty acid metabolic process"/>
    <property type="evidence" value="ECO:0007669"/>
    <property type="project" value="TreeGrafter"/>
</dbReference>
<dbReference type="EC" id="6.2.1.26" evidence="5"/>
<protein>
    <recommendedName>
        <fullName evidence="5">2-succinylbenzoate--CoA ligase</fullName>
        <ecNumber evidence="5">6.2.1.26</ecNumber>
    </recommendedName>
    <alternativeName>
        <fullName evidence="5">o-succinylbenzoyl-CoA synthetase</fullName>
        <shortName evidence="5">OSB-CoA synthetase</shortName>
    </alternativeName>
</protein>
<feature type="domain" description="AMP-binding enzyme C-terminal" evidence="7">
    <location>
        <begin position="408"/>
        <end position="486"/>
    </location>
</feature>
<evidence type="ECO:0000256" key="1">
    <source>
        <dbReference type="ARBA" id="ARBA00022428"/>
    </source>
</evidence>
<dbReference type="UniPathway" id="UPA01057">
    <property type="reaction ID" value="UER00166"/>
</dbReference>
<dbReference type="RefSeq" id="WP_091790990.1">
    <property type="nucleotide sequence ID" value="NZ_FNAF01000001.1"/>
</dbReference>
<evidence type="ECO:0000259" key="6">
    <source>
        <dbReference type="Pfam" id="PF00501"/>
    </source>
</evidence>
<evidence type="ECO:0000259" key="7">
    <source>
        <dbReference type="Pfam" id="PF13193"/>
    </source>
</evidence>
<dbReference type="EMBL" id="FNAF01000001">
    <property type="protein sequence ID" value="SDD15440.1"/>
    <property type="molecule type" value="Genomic_DNA"/>
</dbReference>
<dbReference type="InterPro" id="IPR045851">
    <property type="entry name" value="AMP-bd_C_sf"/>
</dbReference>
<organism evidence="8 9">
    <name type="scientific">Peptococcus niger</name>
    <dbReference type="NCBI Taxonomy" id="2741"/>
    <lineage>
        <taxon>Bacteria</taxon>
        <taxon>Bacillati</taxon>
        <taxon>Bacillota</taxon>
        <taxon>Clostridia</taxon>
        <taxon>Eubacteriales</taxon>
        <taxon>Peptococcaceae</taxon>
        <taxon>Peptococcus</taxon>
    </lineage>
</organism>
<keyword evidence="9" id="KW-1185">Reference proteome</keyword>
<dbReference type="PROSITE" id="PS00455">
    <property type="entry name" value="AMP_BINDING"/>
    <property type="match status" value="1"/>
</dbReference>
<feature type="domain" description="AMP-dependent synthetase/ligase" evidence="6">
    <location>
        <begin position="9"/>
        <end position="357"/>
    </location>
</feature>
<accession>A0A1G6SET9</accession>
<dbReference type="PANTHER" id="PTHR43201:SF5">
    <property type="entry name" value="MEDIUM-CHAIN ACYL-COA LIGASE ACSF2, MITOCHONDRIAL"/>
    <property type="match status" value="1"/>
</dbReference>
<evidence type="ECO:0000256" key="3">
    <source>
        <dbReference type="ARBA" id="ARBA00022741"/>
    </source>
</evidence>
<dbReference type="Proteomes" id="UP000198995">
    <property type="component" value="Unassembled WGS sequence"/>
</dbReference>
<proteinExistence type="inferred from homology"/>
<dbReference type="GO" id="GO:0009234">
    <property type="term" value="P:menaquinone biosynthetic process"/>
    <property type="evidence" value="ECO:0007669"/>
    <property type="project" value="UniProtKB-UniRule"/>
</dbReference>
<keyword evidence="2 5" id="KW-0436">Ligase</keyword>
<keyword evidence="1 5" id="KW-0474">Menaquinone biosynthesis</keyword>
<sequence>MLHDNWLMKRAQQTPDALALVFEDRSWTFAALYEDACRYLQALMSHTADLAPRRMGLLANNSDDFYLMILALMQTDVEMVLLNTRLSPEELQYQIQDAEIEVLIYEGPFTETVSCLQQRAGSVLLPLCLEEIRKQAQEMPVGSGCGTPTYDLERVMSILYTSGTTGHPKGVMQTYGNHYASALAGALNTGVVEDDAWVCTMPLFHISGLSILIRGLVYGCPVYLLRKFDAERVNDLLCSGAGRIVSVVAYTLAALLENLAEGSYPPTFRYMLLGGGFFDKGLLQTCAERGIPVIRSFGMTETCSQIIATRLSDTERKPEASGLVLLPNRLRIGEGNLPTGHPGEIQIQSPALCGGYLNQPEKYARSFTADGWYKTGDIGLMDSDGYLYVKSRLTDVIISGGENIYAVEIERCLMTYPGVAEVAVVGHADTQWGYVPWAYLVMEEKATRPLPTAQALVDHCRAHLAGYKIPKRFIYLDALPKTSLGKIQKFKLMDD</sequence>
<reference evidence="8 9" key="1">
    <citation type="submission" date="2016-10" db="EMBL/GenBank/DDBJ databases">
        <authorList>
            <person name="de Groot N.N."/>
        </authorList>
    </citation>
    <scope>NUCLEOTIDE SEQUENCE [LARGE SCALE GENOMIC DNA]</scope>
    <source>
        <strain evidence="8 9">DSM 20475</strain>
    </source>
</reference>